<dbReference type="InterPro" id="IPR045958">
    <property type="entry name" value="DUF6378"/>
</dbReference>
<sequence length="102" mass="11354">MPTTTEKLFSEVVSTIQERGAVYGHPAINHKRIADLWSAYLDYPIQPHQAALCMALVKIARLSETPSHEDSLKDLLAYCAISKTVYDAQTDAEFGWEIDSGI</sequence>
<proteinExistence type="predicted"/>
<evidence type="ECO:0000313" key="2">
    <source>
        <dbReference type="EMBL" id="CAB4186160.1"/>
    </source>
</evidence>
<reference evidence="2" key="1">
    <citation type="submission" date="2020-05" db="EMBL/GenBank/DDBJ databases">
        <authorList>
            <person name="Chiriac C."/>
            <person name="Salcher M."/>
            <person name="Ghai R."/>
            <person name="Kavagutti S V."/>
        </authorList>
    </citation>
    <scope>NUCLEOTIDE SEQUENCE</scope>
</reference>
<name>A0A6J5QP21_9CAUD</name>
<dbReference type="EMBL" id="LR797089">
    <property type="protein sequence ID" value="CAB4186160.1"/>
    <property type="molecule type" value="Genomic_DNA"/>
</dbReference>
<feature type="domain" description="DUF6378" evidence="1">
    <location>
        <begin position="15"/>
        <end position="85"/>
    </location>
</feature>
<dbReference type="Pfam" id="PF19905">
    <property type="entry name" value="DUF6378"/>
    <property type="match status" value="1"/>
</dbReference>
<accession>A0A6J5QP21</accession>
<evidence type="ECO:0000259" key="1">
    <source>
        <dbReference type="Pfam" id="PF19905"/>
    </source>
</evidence>
<gene>
    <name evidence="2" type="ORF">UFOVP1142_24</name>
</gene>
<organism evidence="2">
    <name type="scientific">uncultured Caudovirales phage</name>
    <dbReference type="NCBI Taxonomy" id="2100421"/>
    <lineage>
        <taxon>Viruses</taxon>
        <taxon>Duplodnaviria</taxon>
        <taxon>Heunggongvirae</taxon>
        <taxon>Uroviricota</taxon>
        <taxon>Caudoviricetes</taxon>
        <taxon>Peduoviridae</taxon>
        <taxon>Maltschvirus</taxon>
        <taxon>Maltschvirus maltsch</taxon>
    </lineage>
</organism>
<protein>
    <recommendedName>
        <fullName evidence="1">DUF6378 domain-containing protein</fullName>
    </recommendedName>
</protein>